<keyword evidence="1" id="KW-1185">Reference proteome</keyword>
<evidence type="ECO:0000313" key="1">
    <source>
        <dbReference type="Proteomes" id="UP000887577"/>
    </source>
</evidence>
<dbReference type="InterPro" id="IPR027417">
    <property type="entry name" value="P-loop_NTPase"/>
</dbReference>
<name>A0A914YZH7_9BILA</name>
<dbReference type="WBParaSite" id="PSU_v2.g5500.t1">
    <property type="protein sequence ID" value="PSU_v2.g5500.t1"/>
    <property type="gene ID" value="PSU_v2.g5500"/>
</dbReference>
<dbReference type="Proteomes" id="UP000887577">
    <property type="component" value="Unplaced"/>
</dbReference>
<evidence type="ECO:0000313" key="2">
    <source>
        <dbReference type="WBParaSite" id="PSU_v2.g5500.t1"/>
    </source>
</evidence>
<dbReference type="Gene3D" id="3.40.50.300">
    <property type="entry name" value="P-loop containing nucleotide triphosphate hydrolases"/>
    <property type="match status" value="1"/>
</dbReference>
<proteinExistence type="predicted"/>
<accession>A0A914YZH7</accession>
<organism evidence="1 2">
    <name type="scientific">Panagrolaimus superbus</name>
    <dbReference type="NCBI Taxonomy" id="310955"/>
    <lineage>
        <taxon>Eukaryota</taxon>
        <taxon>Metazoa</taxon>
        <taxon>Ecdysozoa</taxon>
        <taxon>Nematoda</taxon>
        <taxon>Chromadorea</taxon>
        <taxon>Rhabditida</taxon>
        <taxon>Tylenchina</taxon>
        <taxon>Panagrolaimomorpha</taxon>
        <taxon>Panagrolaimoidea</taxon>
        <taxon>Panagrolaimidae</taxon>
        <taxon>Panagrolaimus</taxon>
    </lineage>
</organism>
<dbReference type="AlphaFoldDB" id="A0A914YZH7"/>
<dbReference type="SUPFAM" id="SSF52540">
    <property type="entry name" value="P-loop containing nucleoside triphosphate hydrolases"/>
    <property type="match status" value="1"/>
</dbReference>
<sequence length="217" mass="25189">MSNRIQYDRQNTKINQTITNLLTNVKQEFAVAPGAKKYVKFVKLFMKLLNDVDHDAQQLPRTIIYTSSNEQAKSLCCYLNTKLKLPALAVNPDITDKQLEEVFSKCQNKELPILIFKSRIFDWIISDIDLVINYTLPTDIVEYCRRLDCIIHKKCITIVSTDADRLLLQQIKNIIEINGGNPPESLKAVFTFYEGNFEEYLRDFKTVDSWIDLLDED</sequence>
<protein>
    <submittedName>
        <fullName evidence="2">Helicase C-terminal domain-containing protein</fullName>
    </submittedName>
</protein>
<reference evidence="2" key="1">
    <citation type="submission" date="2022-11" db="UniProtKB">
        <authorList>
            <consortium name="WormBaseParasite"/>
        </authorList>
    </citation>
    <scope>IDENTIFICATION</scope>
</reference>